<reference evidence="1" key="2">
    <citation type="submission" date="2025-08" db="UniProtKB">
        <authorList>
            <consortium name="Ensembl"/>
        </authorList>
    </citation>
    <scope>IDENTIFICATION</scope>
</reference>
<accession>A0A3B4E0Q5</accession>
<sequence length="159" mass="17627">MLVKTSRTAPDIYNIPRCRRNAPVGCMNMFYLPVCVRMCLSSWLGLAKLKVALMFTLRCVARLKALLHTRHTWQRSLPCMVLQWRRRAFAVEGLARSLRSNSSQRCSVGLKSGLCAGQSSSSTPISLIHVFMDLLCALVHSHIGTGRGRPQTVPTKSGA</sequence>
<keyword evidence="2" id="KW-1185">Reference proteome</keyword>
<reference evidence="1 2" key="1">
    <citation type="submission" date="2020-10" db="EMBL/GenBank/DDBJ databases">
        <title>Pygocentrus nattereri (red-bellied piranha) genome, fPygNat1, primary haplotype.</title>
        <authorList>
            <person name="Myers G."/>
            <person name="Meyer A."/>
            <person name="Karagic N."/>
            <person name="Pippel M."/>
            <person name="Winkler S."/>
            <person name="Tracey A."/>
            <person name="Wood J."/>
            <person name="Formenti G."/>
            <person name="Howe K."/>
            <person name="Fedrigo O."/>
            <person name="Jarvis E.D."/>
        </authorList>
    </citation>
    <scope>NUCLEOTIDE SEQUENCE [LARGE SCALE GENOMIC DNA]</scope>
</reference>
<dbReference type="Proteomes" id="UP001501920">
    <property type="component" value="Chromosome 19"/>
</dbReference>
<dbReference type="Ensembl" id="ENSPNAT00000018050.2">
    <property type="protein sequence ID" value="ENSPNAP00000030217.2"/>
    <property type="gene ID" value="ENSPNAG00000016817.2"/>
</dbReference>
<proteinExistence type="predicted"/>
<protein>
    <submittedName>
        <fullName evidence="1">Uncharacterized protein</fullName>
    </submittedName>
</protein>
<reference evidence="1" key="3">
    <citation type="submission" date="2025-09" db="UniProtKB">
        <authorList>
            <consortium name="Ensembl"/>
        </authorList>
    </citation>
    <scope>IDENTIFICATION</scope>
</reference>
<evidence type="ECO:0000313" key="1">
    <source>
        <dbReference type="Ensembl" id="ENSPNAP00000030217.2"/>
    </source>
</evidence>
<name>A0A3B4E0Q5_PYGNA</name>
<dbReference type="AlphaFoldDB" id="A0A3B4E0Q5"/>
<evidence type="ECO:0000313" key="2">
    <source>
        <dbReference type="Proteomes" id="UP001501920"/>
    </source>
</evidence>
<organism evidence="1 2">
    <name type="scientific">Pygocentrus nattereri</name>
    <name type="common">Red-bellied piranha</name>
    <dbReference type="NCBI Taxonomy" id="42514"/>
    <lineage>
        <taxon>Eukaryota</taxon>
        <taxon>Metazoa</taxon>
        <taxon>Chordata</taxon>
        <taxon>Craniata</taxon>
        <taxon>Vertebrata</taxon>
        <taxon>Euteleostomi</taxon>
        <taxon>Actinopterygii</taxon>
        <taxon>Neopterygii</taxon>
        <taxon>Teleostei</taxon>
        <taxon>Ostariophysi</taxon>
        <taxon>Characiformes</taxon>
        <taxon>Characoidei</taxon>
        <taxon>Pygocentrus</taxon>
    </lineage>
</organism>